<accession>A0ABV1FZ90</accession>
<reference evidence="1 2" key="1">
    <citation type="submission" date="2024-04" db="EMBL/GenBank/DDBJ databases">
        <title>Human intestinal bacterial collection.</title>
        <authorList>
            <person name="Pauvert C."/>
            <person name="Hitch T.C.A."/>
            <person name="Clavel T."/>
        </authorList>
    </citation>
    <scope>NUCLEOTIDE SEQUENCE [LARGE SCALE GENOMIC DNA]</scope>
    <source>
        <strain evidence="1 2">CLA-AA-H174</strain>
    </source>
</reference>
<organism evidence="1 2">
    <name type="scientific">Segatella sinensis</name>
    <dbReference type="NCBI Taxonomy" id="3085167"/>
    <lineage>
        <taxon>Bacteria</taxon>
        <taxon>Pseudomonadati</taxon>
        <taxon>Bacteroidota</taxon>
        <taxon>Bacteroidia</taxon>
        <taxon>Bacteroidales</taxon>
        <taxon>Prevotellaceae</taxon>
        <taxon>Segatella</taxon>
    </lineage>
</organism>
<dbReference type="Proteomes" id="UP001465717">
    <property type="component" value="Unassembled WGS sequence"/>
</dbReference>
<name>A0ABV1FZ90_9BACT</name>
<dbReference type="EMBL" id="JBBNGE010000029">
    <property type="protein sequence ID" value="MEQ2508477.1"/>
    <property type="molecule type" value="Genomic_DNA"/>
</dbReference>
<sequence length="92" mass="10851">MYNAFRRYRSGYFASMRMVKTFFDEALTVNFYADDIFRSQKDQWTMYGDHSTLTKDSYHSAREIGVRVVYKFNSGHRKYKGSGAGNAEKSRF</sequence>
<proteinExistence type="predicted"/>
<keyword evidence="2" id="KW-1185">Reference proteome</keyword>
<comment type="caution">
    <text evidence="1">The sequence shown here is derived from an EMBL/GenBank/DDBJ whole genome shotgun (WGS) entry which is preliminary data.</text>
</comment>
<gene>
    <name evidence="1" type="ORF">AAAT87_09335</name>
</gene>
<evidence type="ECO:0000313" key="1">
    <source>
        <dbReference type="EMBL" id="MEQ2508477.1"/>
    </source>
</evidence>
<evidence type="ECO:0000313" key="2">
    <source>
        <dbReference type="Proteomes" id="UP001465717"/>
    </source>
</evidence>
<protein>
    <submittedName>
        <fullName evidence="1">Outer membrane beta-barrel protein</fullName>
    </submittedName>
</protein>
<dbReference type="RefSeq" id="WP_349226253.1">
    <property type="nucleotide sequence ID" value="NZ_JBBNFG020000002.1"/>
</dbReference>